<accession>A0A9Q1D9L4</accession>
<feature type="domain" description="EGF-like" evidence="26">
    <location>
        <begin position="2941"/>
        <end position="2980"/>
    </location>
</feature>
<dbReference type="Gene3D" id="2.130.10.10">
    <property type="entry name" value="YVTN repeat-like/Quinoprotein amine dehydrogenase"/>
    <property type="match status" value="1"/>
</dbReference>
<evidence type="ECO:0000256" key="15">
    <source>
        <dbReference type="ARBA" id="ARBA00022990"/>
    </source>
</evidence>
<keyword evidence="16" id="KW-0472">Membrane</keyword>
<dbReference type="PROSITE" id="PS00010">
    <property type="entry name" value="ASX_HYDROXYL"/>
    <property type="match status" value="5"/>
</dbReference>
<dbReference type="InterPro" id="IPR013106">
    <property type="entry name" value="Ig_V-set"/>
</dbReference>
<feature type="domain" description="Ig-like" evidence="28">
    <location>
        <begin position="923"/>
        <end position="1017"/>
    </location>
</feature>
<dbReference type="Pfam" id="PF00090">
    <property type="entry name" value="TSP_1"/>
    <property type="match status" value="1"/>
</dbReference>
<dbReference type="FunFam" id="2.10.25.10:FF:000010">
    <property type="entry name" value="Pro-epidermal growth factor"/>
    <property type="match status" value="1"/>
</dbReference>
<dbReference type="FunFam" id="2.130.10.10:FF:000151">
    <property type="entry name" value="F-box/WD repeat-containing protein 2 isoform X1"/>
    <property type="match status" value="1"/>
</dbReference>
<feature type="domain" description="Ig-like" evidence="28">
    <location>
        <begin position="2197"/>
        <end position="2282"/>
    </location>
</feature>
<dbReference type="SMART" id="SM00682">
    <property type="entry name" value="G2F"/>
    <property type="match status" value="1"/>
</dbReference>
<dbReference type="SMART" id="SM00181">
    <property type="entry name" value="EGF"/>
    <property type="match status" value="8"/>
</dbReference>
<feature type="domain" description="Ig-like" evidence="28">
    <location>
        <begin position="177"/>
        <end position="262"/>
    </location>
</feature>
<dbReference type="SUPFAM" id="SSF50978">
    <property type="entry name" value="WD40 repeat-like"/>
    <property type="match status" value="1"/>
</dbReference>
<feature type="domain" description="Ig-like" evidence="28">
    <location>
        <begin position="2013"/>
        <end position="2099"/>
    </location>
</feature>
<feature type="domain" description="Ig-like" evidence="28">
    <location>
        <begin position="1921"/>
        <end position="2008"/>
    </location>
</feature>
<keyword evidence="18" id="KW-0675">Receptor</keyword>
<evidence type="ECO:0000256" key="10">
    <source>
        <dbReference type="ARBA" id="ARBA00022729"/>
    </source>
</evidence>
<feature type="domain" description="Ig-like" evidence="28">
    <location>
        <begin position="1363"/>
        <end position="1451"/>
    </location>
</feature>
<dbReference type="GO" id="GO:0030855">
    <property type="term" value="P:epithelial cell differentiation"/>
    <property type="evidence" value="ECO:0007669"/>
    <property type="project" value="UniProtKB-ARBA"/>
</dbReference>
<dbReference type="PROSITE" id="PS50092">
    <property type="entry name" value="TSP1"/>
    <property type="match status" value="1"/>
</dbReference>
<dbReference type="GO" id="GO:0098632">
    <property type="term" value="F:cell-cell adhesion mediator activity"/>
    <property type="evidence" value="ECO:0007669"/>
    <property type="project" value="TreeGrafter"/>
</dbReference>
<evidence type="ECO:0000256" key="8">
    <source>
        <dbReference type="ARBA" id="ARBA00022583"/>
    </source>
</evidence>
<dbReference type="FunFam" id="2.10.25.10:FF:000210">
    <property type="entry name" value="Hemicentin 1"/>
    <property type="match status" value="1"/>
</dbReference>
<gene>
    <name evidence="30" type="ORF">COCON_G00158150</name>
</gene>
<feature type="domain" description="Ig-like" evidence="28">
    <location>
        <begin position="1829"/>
        <end position="1913"/>
    </location>
</feature>
<feature type="domain" description="EGF-like" evidence="26">
    <location>
        <begin position="3255"/>
        <end position="3294"/>
    </location>
</feature>
<evidence type="ECO:0000256" key="24">
    <source>
        <dbReference type="PROSITE-ProRule" id="PRU00076"/>
    </source>
</evidence>
<dbReference type="SMART" id="SM00408">
    <property type="entry name" value="IGc2"/>
    <property type="match status" value="27"/>
</dbReference>
<dbReference type="PROSITE" id="PS50082">
    <property type="entry name" value="WD_REPEATS_2"/>
    <property type="match status" value="2"/>
</dbReference>
<evidence type="ECO:0000256" key="2">
    <source>
        <dbReference type="ARBA" id="ARBA00004479"/>
    </source>
</evidence>
<dbReference type="FunFam" id="2.60.40.10:FF:000186">
    <property type="entry name" value="Hemicentin 1"/>
    <property type="match status" value="4"/>
</dbReference>
<feature type="domain" description="Ig-like" evidence="28">
    <location>
        <begin position="1289"/>
        <end position="1359"/>
    </location>
</feature>
<dbReference type="InterPro" id="IPR003599">
    <property type="entry name" value="Ig_sub"/>
</dbReference>
<organism evidence="30 31">
    <name type="scientific">Conger conger</name>
    <name type="common">Conger eel</name>
    <name type="synonym">Muraena conger</name>
    <dbReference type="NCBI Taxonomy" id="82655"/>
    <lineage>
        <taxon>Eukaryota</taxon>
        <taxon>Metazoa</taxon>
        <taxon>Chordata</taxon>
        <taxon>Craniata</taxon>
        <taxon>Vertebrata</taxon>
        <taxon>Euteleostomi</taxon>
        <taxon>Actinopterygii</taxon>
        <taxon>Neopterygii</taxon>
        <taxon>Teleostei</taxon>
        <taxon>Anguilliformes</taxon>
        <taxon>Congridae</taxon>
        <taxon>Conger</taxon>
    </lineage>
</organism>
<evidence type="ECO:0000256" key="17">
    <source>
        <dbReference type="ARBA" id="ARBA00023157"/>
    </source>
</evidence>
<dbReference type="SUPFAM" id="SSF57196">
    <property type="entry name" value="EGF/Laminin"/>
    <property type="match status" value="2"/>
</dbReference>
<dbReference type="SMART" id="SM00256">
    <property type="entry name" value="FBOX"/>
    <property type="match status" value="1"/>
</dbReference>
<dbReference type="InterPro" id="IPR001680">
    <property type="entry name" value="WD40_rpt"/>
</dbReference>
<feature type="domain" description="Ig-like" evidence="28">
    <location>
        <begin position="1738"/>
        <end position="1826"/>
    </location>
</feature>
<dbReference type="EMBL" id="JAFJMO010000011">
    <property type="protein sequence ID" value="KAJ8263358.1"/>
    <property type="molecule type" value="Genomic_DNA"/>
</dbReference>
<feature type="repeat" description="WD" evidence="25">
    <location>
        <begin position="3664"/>
        <end position="3705"/>
    </location>
</feature>
<protein>
    <recommendedName>
        <fullName evidence="22">F-box/WD repeat-containing protein 2</fullName>
    </recommendedName>
    <alternativeName>
        <fullName evidence="23">F-box and WD-40 domain-containing protein 2</fullName>
    </alternativeName>
</protein>
<dbReference type="SMART" id="SM00409">
    <property type="entry name" value="IG"/>
    <property type="match status" value="27"/>
</dbReference>
<sequence>MPITTKGFFMQPAVIECSVESEVPYRLRFTRGGARLGEEKFFQFSAKASWEIPHASGEDEGQYECVAQSKAGLGQAHTQLTVRDPPPVLKPALNVTSAPGGVAVLTCLVEGSTRHNLTWWRDGRGLGGHTGRVRVLRNTSLEISGVLPHDSGEYQCVASNTQGESTAIVWLLVPEAPSVMVIPRTMKFSRGGEVHFACTASGSPQPQTFWSHGNLFITSRRRVFISKHGTLTIREASPEDAGNYTCLASNEAGTATQTASLIYTGDLQVGKPAFAEQDARRGTLHFGKVQERDAGEYRCVASSSAGTSSATVTLEVGVERAGLMIPTRPDGNSGTLQLESGALLIHSELQLPLHPGPHPHPHPHVPKPYTMSHHVYKPARSAINLLVTQPTAPRSVWLDDEGLYICEAQNPFGSIRTEARISVSGLGQYLHSWEWTRSQTQDCSLPADERHLGRETLSLNKTSARVDQEGHLHILSPSEKDAGVYVCTATSPVGYASQEMQLSINRRGTCSQMKSSGTSPCPSHAHNAGHQWGCPTQREQEPMGDEAPFFLEAGNDVIERVANDRVVIPCPAQGSPPPKVRWFKNGLEIHHDQSGIGVTVSQNGSLLIGSTSASHSGDFKCLATNEAGSVERKTRLKVNVPPEIQDDGQAANLTVTLQQPLSLGCDAFGTPSPSITWTKDGRPVSDYSGVYLQNGKRLLRIYRVQMEHAGTFSCRASNKAGEARRDYNIVVQAPPVISGTLGTQELAAVAGQEVELQCRVNGRPAPKVEWSRDGEVLSRNGDPHVEFLEQGQVMKVKSVRLRDQGLYRCVASNRAGTQMRQFRVTVQAPPTIRGSSESSEVSVVLGFPTMLPCEAEGVPAPSLTWLKDGQPIVSSTRLTYTRGGQALHLGAARGDDAGQYTCRATNPAGTAHRHYMLRVLVPPQIEADDSTSFGFGSREAKVRINGTLALSCLSKGFPEPTIQWYRDGQLLTGDAHIGIRVEGHVLHIDHALLSHEGQYTCAVSNAAGEAKRNFHVTVQVPPVFHRVNNGPAAWGLGEEEEGGDGGEEMTERREVVLGHPVSLSCESNAIPPPRLSWYRQGRKLSTTDGVVLLPVPPTIIGQADDFMEEVKAVVNSTVLLGCSVSGNPTPEISWLRDGLPLNSGEQLHILEDGKLLEIVSVQVSDMAGYLCVAENKVGAVEKLFSLTVQVPPRVIGQREEQMSVIQGHMVSLQCDVQAYPPPDIIWSKDGEALQFSTGIHILPGGKILQLPRARVQDAGQYVCTATNPAGQDQKSILLSVYEFVTPQLGTFVSLLCEAEGTPELEVTWYRNGLQLAAGNGLRVDGHLLEIQGVQVADNGIYTCKVSNIAGQVDRTFRLTVHVPPVLNEPLQETLVQTLGSHITLLCEATGVPAPSITWMKDGVPIQSSAQWRWSVRGSRLELGPLQLSHAGTYTCVAKNSEGEIHKDYSLTVQVFPTILDSGQPSEISAAVGEELTMECRVTGTPKPQLSWLKNGAPLDTTDMQNLHLSPDGGALTLLGLRPADSGTYTCLAVSPAGQESKIYTVSVLVPPSISGDVGSPREVQVAQDSMVTLECLAAGNPPPQISWLWNGRPLLLSPRTRLLSADTILRISPVQLSDSGVYTCVARSRAGLAELSYDVQVQEPPGVDHVEPTEHVTVVEGSLVTLTCEARGVPPPSLSWLKDGQPLSLHRNLLLDGHETRLRLPDVSPADSGQYSCVASNQAGSSTKTFNLTVLEPPKISGSGSPEEVSIAINSPLELECAAEGFPPPTLSWLKDGRPLEGDAVVLRDGGLLRISKVQVEDAGLYTCLASSPAGEDGKNHWVQVQVPPTLLGSGNIRTVSVPTKGHLTLECQANSDPPPVIEWFKDDAKMLLGGRVQVLAGGQFLEIQDVMPEDSGLYSCVVSNMAGSNSLSFTVEVLLPPIIKAGPSVVTVHVSQAAVLPCDAEGTPTPSVIWRKDGLPLVPDNSRFTIMAGGSLRIGSAQLSDSGRYYCTASNSAGSDHHGMDLRVFVGPSIHPGPFNITMTTGVRAVLSCETTGIPTPQVSWKRNGTPLDLTVDPGAYRLLSSGSLVITSPSNQDEGYFECTAANEVGEERRVIEVILQVPPSIEDDITAVTAIKMSPVILPCHVLGSPEPKISWSKSGAQLGSRGGSYRVLPTGVLEITKAEPSHAGRYTCSARNPAGVAYKHITLTVQEPPEVRPMKEEVKVVLHHGIVLPCNVQGFPRPKITWQREGVPIATGHRLAVLPSGALQFSRVTLGDAGAYQCLAQNEAGTAVGRTRLVLQVPPVLTAPSLEYTAVVGQPVSLQCGADGQPQPEVSWLKDRRPVAEGVHLRVFSNGTLWIVTTQRSDAGLYTCSAKNYAGRASVDIRLTIHVPPMIPVGQSELSVIQGFQALLPCAAQGLPEPRITWEKDGTKVAALLGKFTVLRSGELIIERAEPGDAGVFTCVAVNAAGSSRQEIRLSVNMRPAFKELPGDVTLNKGQRLSLSCHAQGMPTPTISWTINNSPFPGPRVDEAGRSLVVIDNVSMSNAGTYVCKADNSVGTIRALSFVRVREPPVISGEAHSSQTAPQGATALLDCAVRGDPTPSLRWLRDGRPLGSTLRLHPMHNGSLAIYGVTSGDSGEYHCVAESEAGMAERIVSLKVQIPGGFSSWGDWGPCSVTCGRGVQERLRLCNNPVPANGGRSCEGKSTDSRSCHSKLCPGEVPRRARGSLIGMVNEEEFGVAFLEANITDDLEQGTSRLEAHVDGIPASVGPLLRVLVSVFAPIYWTTVLQTGATRNGYSLTQGQFRQESQLEFETGEILRLTHVARGLDAEGVLLVDIVINGFIPQILSGSHISLQEFDESYVQTGPGQLYSWSSQTHQQGGAPLLLRCNHSLVYEGSQDRQGPLLQLLRLSDINGGYSRFTLSLDFQLTVSLLIPDGEGETCPQGFVLDAASYCADEDECTAQSPCSHSCNNVMGGFSCACPSGFSISPHSNTCQDIDECAQGSHICHYNQQCVNTVGTYRCQAQCGPGFKPSALGTSCEDVDECQESSLSPCHQQCLNTLGSFRCACHLGYQLSGVHCLDINECKRNVCPAHQECRNTEGGYQCFDSCPAGMTKMESGACIDVDECQDGSHMCRYSQICQNTVGGYSCVCPRGYRSQGVGRPCLDIDECKQVPSPCAHKCRNVPGSFRCMCPAGTTLLGDGRSCAGLERGQASANGTRILARLRPQLVSTLGRPVLSRLSVQPQQHGFSHTGRNGCPLGYSRRDGACVDVDECLLRKPCQHECRNTVGSFQCLCPPGYQLLPNGRSCKDIDECTVQGIQCGPNQMCFNTRGGYQCLDTPCPTSYQRGGSPGTCYRPCSLDCASGGFPLLLQYKLLTLPLGIPANHNVVRLSAFSETGVLQDRTAFTILEQGGDTPDGQWFAIRDEAGRGIIFTVRPLDRPGLTTRSTGNGKLSHEVMEKKAFEGWLESVSTSFLTLTDQQKNQSLDHLIGLSGAAQLRHLSNSLETLLKRDFLKLLPLELTFYLLRWLDPKTLLTCCLVCKQWNKTISTCTEVWQGACRDLGWQIDESVQDAAHWKKVYLKAKLRMKQLKNQEAFETSSLIGHSARVYALYYRDGLLCTGSDDLSAKLWDVCTGQCIYGIQTHTCAAVKFDEQKLVTGSFDNTIACWEWSSGAKIQHFRGHTGAVFSIDYNDELDTLVSGSADFSVKVWSLSAGACLNTLTGHTEWVTKVVLQKSQVESVMHSPGDYILLSADKYEIKVWPIGREINCKCLKTLAVSEDRSVCLQPRLQFDGRHIVCSSDLGLYQWDFASYEILSKPAAGELLTWSHVSERVIKTQDSANLSLLSFGEVFALLFDNHYLYIMDLRTETITGRWPLPAYRKSKRGSSFLPGVTSWLNGLDGQNDSGLVFATSMPDHSIHLVLWKENG</sequence>
<feature type="domain" description="EGF-like" evidence="26">
    <location>
        <begin position="3026"/>
        <end position="3065"/>
    </location>
</feature>
<dbReference type="InterPro" id="IPR000742">
    <property type="entry name" value="EGF"/>
</dbReference>
<feature type="domain" description="EGF-like" evidence="26">
    <location>
        <begin position="3108"/>
        <end position="3143"/>
    </location>
</feature>
<dbReference type="FunFam" id="2.10.25.10:FF:000352">
    <property type="entry name" value="Hemicentin 1"/>
    <property type="match status" value="1"/>
</dbReference>
<feature type="domain" description="Ig-like" evidence="28">
    <location>
        <begin position="2556"/>
        <end position="2641"/>
    </location>
</feature>
<dbReference type="InterPro" id="IPR006605">
    <property type="entry name" value="G2_nidogen/fibulin_G2F"/>
</dbReference>
<evidence type="ECO:0000256" key="1">
    <source>
        <dbReference type="ARBA" id="ARBA00003437"/>
    </source>
</evidence>
<dbReference type="SMART" id="SM00209">
    <property type="entry name" value="TSP1"/>
    <property type="match status" value="1"/>
</dbReference>
<dbReference type="FunFam" id="2.60.40.10:FF:000706">
    <property type="entry name" value="Hemicentin 1"/>
    <property type="match status" value="1"/>
</dbReference>
<dbReference type="SUPFAM" id="SSF54511">
    <property type="entry name" value="GFP-like"/>
    <property type="match status" value="1"/>
</dbReference>
<feature type="domain" description="Ig-like" evidence="28">
    <location>
        <begin position="86"/>
        <end position="169"/>
    </location>
</feature>
<dbReference type="GO" id="GO:0030424">
    <property type="term" value="C:axon"/>
    <property type="evidence" value="ECO:0007669"/>
    <property type="project" value="TreeGrafter"/>
</dbReference>
<dbReference type="InterPro" id="IPR015943">
    <property type="entry name" value="WD40/YVTN_repeat-like_dom_sf"/>
</dbReference>
<dbReference type="GO" id="GO:0006897">
    <property type="term" value="P:endocytosis"/>
    <property type="evidence" value="ECO:0007669"/>
    <property type="project" value="UniProtKB-KW"/>
</dbReference>
<keyword evidence="14" id="KW-1133">Transmembrane helix</keyword>
<name>A0A9Q1D9L4_CONCO</name>
<dbReference type="GO" id="GO:0005509">
    <property type="term" value="F:calcium ion binding"/>
    <property type="evidence" value="ECO:0007669"/>
    <property type="project" value="InterPro"/>
</dbReference>
<dbReference type="SUPFAM" id="SSF48726">
    <property type="entry name" value="Immunoglobulin"/>
    <property type="match status" value="28"/>
</dbReference>
<dbReference type="Pfam" id="PF07645">
    <property type="entry name" value="EGF_CA"/>
    <property type="match status" value="6"/>
</dbReference>
<dbReference type="Gene3D" id="2.60.40.10">
    <property type="entry name" value="Immunoglobulins"/>
    <property type="match status" value="28"/>
</dbReference>
<dbReference type="PROSITE" id="PS50026">
    <property type="entry name" value="EGF_3"/>
    <property type="match status" value="5"/>
</dbReference>
<evidence type="ECO:0000256" key="23">
    <source>
        <dbReference type="ARBA" id="ARBA00079856"/>
    </source>
</evidence>
<dbReference type="GO" id="GO:0007156">
    <property type="term" value="P:homophilic cell adhesion via plasma membrane adhesion molecules"/>
    <property type="evidence" value="ECO:0007669"/>
    <property type="project" value="TreeGrafter"/>
</dbReference>
<dbReference type="FunFam" id="2.60.40.10:FF:000285">
    <property type="entry name" value="Hemicentin 1"/>
    <property type="match status" value="2"/>
</dbReference>
<evidence type="ECO:0000313" key="30">
    <source>
        <dbReference type="EMBL" id="KAJ8263358.1"/>
    </source>
</evidence>
<feature type="domain" description="Ig-like" evidence="28">
    <location>
        <begin position="1097"/>
        <end position="1187"/>
    </location>
</feature>
<comment type="caution">
    <text evidence="24">Lacks conserved residue(s) required for the propagation of feature annotation.</text>
</comment>
<dbReference type="PROSITE" id="PS01187">
    <property type="entry name" value="EGF_CA"/>
    <property type="match status" value="4"/>
</dbReference>
<dbReference type="SUPFAM" id="SSF57184">
    <property type="entry name" value="Growth factor receptor domain"/>
    <property type="match status" value="2"/>
</dbReference>
<evidence type="ECO:0000256" key="19">
    <source>
        <dbReference type="ARBA" id="ARBA00023180"/>
    </source>
</evidence>
<dbReference type="SMART" id="SM00179">
    <property type="entry name" value="EGF_CA"/>
    <property type="match status" value="8"/>
</dbReference>
<feature type="domain" description="F-box" evidence="27">
    <location>
        <begin position="3496"/>
        <end position="3543"/>
    </location>
</feature>
<dbReference type="FunFam" id="2.60.40.10:FF:000032">
    <property type="entry name" value="palladin isoform X1"/>
    <property type="match status" value="5"/>
</dbReference>
<evidence type="ECO:0000256" key="6">
    <source>
        <dbReference type="ARBA" id="ARBA00022536"/>
    </source>
</evidence>
<dbReference type="InterPro" id="IPR003598">
    <property type="entry name" value="Ig_sub2"/>
</dbReference>
<keyword evidence="17 24" id="KW-1015">Disulfide bond</keyword>
<evidence type="ECO:0000256" key="16">
    <source>
        <dbReference type="ARBA" id="ARBA00023136"/>
    </source>
</evidence>
<feature type="domain" description="Ig-like" evidence="28">
    <location>
        <begin position="2106"/>
        <end position="2192"/>
    </location>
</feature>
<evidence type="ECO:0000256" key="5">
    <source>
        <dbReference type="ARBA" id="ARBA00022530"/>
    </source>
</evidence>
<keyword evidence="15" id="KW-0007">Acetylation</keyword>
<evidence type="ECO:0000256" key="9">
    <source>
        <dbReference type="ARBA" id="ARBA00022692"/>
    </source>
</evidence>
<dbReference type="CDD" id="cd00054">
    <property type="entry name" value="EGF_CA"/>
    <property type="match status" value="8"/>
</dbReference>
<feature type="domain" description="Ig-like" evidence="28">
    <location>
        <begin position="642"/>
        <end position="730"/>
    </location>
</feature>
<dbReference type="InterPro" id="IPR018097">
    <property type="entry name" value="EGF_Ca-bd_CS"/>
</dbReference>
<dbReference type="Gene3D" id="2.10.25.10">
    <property type="entry name" value="Laminin"/>
    <property type="match status" value="8"/>
</dbReference>
<dbReference type="Pfam" id="PF13927">
    <property type="entry name" value="Ig_3"/>
    <property type="match status" value="8"/>
</dbReference>
<keyword evidence="9" id="KW-0812">Transmembrane</keyword>
<dbReference type="InterPro" id="IPR036179">
    <property type="entry name" value="Ig-like_dom_sf"/>
</dbReference>
<dbReference type="InterPro" id="IPR036383">
    <property type="entry name" value="TSP1_rpt_sf"/>
</dbReference>
<dbReference type="PROSITE" id="PS50294">
    <property type="entry name" value="WD_REPEATS_REGION"/>
    <property type="match status" value="1"/>
</dbReference>
<dbReference type="InterPro" id="IPR036322">
    <property type="entry name" value="WD40_repeat_dom_sf"/>
</dbReference>
<feature type="domain" description="Ig-like" evidence="28">
    <location>
        <begin position="535"/>
        <end position="637"/>
    </location>
</feature>
<feature type="domain" description="Ig-like" evidence="28">
    <location>
        <begin position="2286"/>
        <end position="2372"/>
    </location>
</feature>
<dbReference type="SMART" id="SM00320">
    <property type="entry name" value="WD40"/>
    <property type="match status" value="4"/>
</dbReference>
<keyword evidence="19" id="KW-0325">Glycoprotein</keyword>
<dbReference type="FunFam" id="2.60.40.10:FF:000503">
    <property type="entry name" value="Hemicentin 1"/>
    <property type="match status" value="2"/>
</dbReference>
<dbReference type="PROSITE" id="PS50181">
    <property type="entry name" value="FBOX"/>
    <property type="match status" value="1"/>
</dbReference>
<comment type="subunit">
    <text evidence="21">Directly interacts with SKP1 and CUL1.</text>
</comment>
<feature type="domain" description="Ig-like" evidence="28">
    <location>
        <begin position="1456"/>
        <end position="1546"/>
    </location>
</feature>
<evidence type="ECO:0000256" key="11">
    <source>
        <dbReference type="ARBA" id="ARBA00022737"/>
    </source>
</evidence>
<evidence type="ECO:0000256" key="18">
    <source>
        <dbReference type="ARBA" id="ARBA00023170"/>
    </source>
</evidence>
<keyword evidence="12" id="KW-0833">Ubl conjugation pathway</keyword>
<dbReference type="InterPro" id="IPR049883">
    <property type="entry name" value="NOTCH1_EGF-like"/>
</dbReference>
<dbReference type="PROSITE" id="PS01186">
    <property type="entry name" value="EGF_2"/>
    <property type="match status" value="3"/>
</dbReference>
<dbReference type="InterPro" id="IPR009030">
    <property type="entry name" value="Growth_fac_rcpt_cys_sf"/>
</dbReference>
<dbReference type="SUPFAM" id="SSF82895">
    <property type="entry name" value="TSP-1 type 1 repeat"/>
    <property type="match status" value="1"/>
</dbReference>
<dbReference type="InterPro" id="IPR026823">
    <property type="entry name" value="cEGF"/>
</dbReference>
<keyword evidence="5" id="KW-0272">Extracellular matrix</keyword>
<dbReference type="CDD" id="cd00096">
    <property type="entry name" value="Ig"/>
    <property type="match status" value="7"/>
</dbReference>
<evidence type="ECO:0000256" key="7">
    <source>
        <dbReference type="ARBA" id="ARBA00022574"/>
    </source>
</evidence>
<feature type="domain" description="Ig-like" evidence="28">
    <location>
        <begin position="734"/>
        <end position="825"/>
    </location>
</feature>
<dbReference type="InterPro" id="IPR019775">
    <property type="entry name" value="WD40_repeat_CS"/>
</dbReference>
<dbReference type="FunFam" id="2.10.25.10:FF:000009">
    <property type="entry name" value="Low-density lipoprotein receptor isoform 1"/>
    <property type="match status" value="1"/>
</dbReference>
<feature type="domain" description="Nidogen G2 beta-barrel" evidence="29">
    <location>
        <begin position="2705"/>
        <end position="2927"/>
    </location>
</feature>
<dbReference type="FunFam" id="2.60.40.10:FF:000130">
    <property type="entry name" value="Hemicentin 1"/>
    <property type="match status" value="7"/>
</dbReference>
<keyword evidence="31" id="KW-1185">Reference proteome</keyword>
<feature type="domain" description="EGF-like" evidence="26">
    <location>
        <begin position="3151"/>
        <end position="3191"/>
    </location>
</feature>
<evidence type="ECO:0000256" key="12">
    <source>
        <dbReference type="ARBA" id="ARBA00022786"/>
    </source>
</evidence>
<dbReference type="FunFam" id="2.10.25.10:FF:000008">
    <property type="entry name" value="Signal peptide, CUB domain, EGF-like 2"/>
    <property type="match status" value="1"/>
</dbReference>
<dbReference type="InterPro" id="IPR000152">
    <property type="entry name" value="EGF-type_Asp/Asn_hydroxyl_site"/>
</dbReference>
<dbReference type="OrthoDB" id="5985519at2759"/>
<keyword evidence="7 25" id="KW-0853">WD repeat</keyword>
<dbReference type="PROSITE" id="PS00678">
    <property type="entry name" value="WD_REPEATS_1"/>
    <property type="match status" value="1"/>
</dbReference>
<keyword evidence="10" id="KW-0732">Signal</keyword>
<comment type="subcellular location">
    <subcellularLocation>
        <location evidence="2">Membrane</location>
        <topology evidence="2">Single-pass type I membrane protein</topology>
    </subcellularLocation>
    <subcellularLocation>
        <location evidence="3">Secreted</location>
        <location evidence="3">Extracellular space</location>
        <location evidence="3">Extracellular matrix</location>
    </subcellularLocation>
</comment>
<dbReference type="Pfam" id="PF12662">
    <property type="entry name" value="cEGF"/>
    <property type="match status" value="1"/>
</dbReference>
<dbReference type="PROSITE" id="PS50835">
    <property type="entry name" value="IG_LIKE"/>
    <property type="match status" value="25"/>
</dbReference>
<dbReference type="InterPro" id="IPR013783">
    <property type="entry name" value="Ig-like_fold"/>
</dbReference>
<evidence type="ECO:0000259" key="29">
    <source>
        <dbReference type="PROSITE" id="PS50993"/>
    </source>
</evidence>
<dbReference type="InterPro" id="IPR001881">
    <property type="entry name" value="EGF-like_Ca-bd_dom"/>
</dbReference>
<dbReference type="InterPro" id="IPR013098">
    <property type="entry name" value="Ig_I-set"/>
</dbReference>
<keyword evidence="4" id="KW-0964">Secreted</keyword>
<feature type="disulfide bond" evidence="24">
    <location>
        <begin position="2945"/>
        <end position="2955"/>
    </location>
</feature>
<evidence type="ECO:0000256" key="25">
    <source>
        <dbReference type="PROSITE-ProRule" id="PRU00221"/>
    </source>
</evidence>
<proteinExistence type="predicted"/>
<feature type="disulfide bond" evidence="24">
    <location>
        <begin position="3259"/>
        <end position="3269"/>
    </location>
</feature>
<dbReference type="InterPro" id="IPR000884">
    <property type="entry name" value="TSP1_rpt"/>
</dbReference>
<feature type="domain" description="Ig-like" evidence="28">
    <location>
        <begin position="2468"/>
        <end position="2549"/>
    </location>
</feature>
<evidence type="ECO:0000256" key="3">
    <source>
        <dbReference type="ARBA" id="ARBA00004498"/>
    </source>
</evidence>
<dbReference type="CDD" id="cd22131">
    <property type="entry name" value="F-box_FBXW2"/>
    <property type="match status" value="1"/>
</dbReference>
<keyword evidence="20" id="KW-0393">Immunoglobulin domain</keyword>
<dbReference type="PANTHER" id="PTHR10075:SF14">
    <property type="entry name" value="CELL ADHESION MOLECULE DSCAM2-RELATED"/>
    <property type="match status" value="1"/>
</dbReference>
<evidence type="ECO:0000259" key="27">
    <source>
        <dbReference type="PROSITE" id="PS50181"/>
    </source>
</evidence>
<dbReference type="Pfam" id="PF12937">
    <property type="entry name" value="F-box-like"/>
    <property type="match status" value="1"/>
</dbReference>
<feature type="domain" description="Ig-like" evidence="28">
    <location>
        <begin position="2376"/>
        <end position="2463"/>
    </location>
</feature>
<dbReference type="Proteomes" id="UP001152803">
    <property type="component" value="Unassembled WGS sequence"/>
</dbReference>
<dbReference type="PROSITE" id="PS50993">
    <property type="entry name" value="NIDOGEN_G2"/>
    <property type="match status" value="1"/>
</dbReference>
<keyword evidence="11" id="KW-0677">Repeat</keyword>
<evidence type="ECO:0000256" key="21">
    <source>
        <dbReference type="ARBA" id="ARBA00062469"/>
    </source>
</evidence>
<evidence type="ECO:0000259" key="28">
    <source>
        <dbReference type="PROSITE" id="PS50835"/>
    </source>
</evidence>
<dbReference type="GO" id="GO:0005886">
    <property type="term" value="C:plasma membrane"/>
    <property type="evidence" value="ECO:0007669"/>
    <property type="project" value="TreeGrafter"/>
</dbReference>
<evidence type="ECO:0000256" key="4">
    <source>
        <dbReference type="ARBA" id="ARBA00022525"/>
    </source>
</evidence>
<dbReference type="InterPro" id="IPR036047">
    <property type="entry name" value="F-box-like_dom_sf"/>
</dbReference>
<dbReference type="SMART" id="SM00406">
    <property type="entry name" value="IGv"/>
    <property type="match status" value="10"/>
</dbReference>
<dbReference type="FunFam" id="2.10.25.10:FF:000038">
    <property type="entry name" value="Fibrillin 2"/>
    <property type="match status" value="2"/>
</dbReference>
<feature type="domain" description="Ig-like" evidence="28">
    <location>
        <begin position="1021"/>
        <end position="1083"/>
    </location>
</feature>
<feature type="domain" description="Ig-like" evidence="28">
    <location>
        <begin position="1645"/>
        <end position="1733"/>
    </location>
</feature>
<comment type="function">
    <text evidence="1">Substrate-recognition component of the SCF (SKP1-CUL1-F-box protein)-type E3 ubiquitin ligase complex.</text>
</comment>
<feature type="domain" description="Ig-like" evidence="28">
    <location>
        <begin position="1192"/>
        <end position="1279"/>
    </location>
</feature>
<evidence type="ECO:0000256" key="20">
    <source>
        <dbReference type="ARBA" id="ARBA00023319"/>
    </source>
</evidence>
<evidence type="ECO:0000256" key="13">
    <source>
        <dbReference type="ARBA" id="ARBA00022837"/>
    </source>
</evidence>
<evidence type="ECO:0000313" key="31">
    <source>
        <dbReference type="Proteomes" id="UP001152803"/>
    </source>
</evidence>
<dbReference type="GO" id="GO:0007411">
    <property type="term" value="P:axon guidance"/>
    <property type="evidence" value="ECO:0007669"/>
    <property type="project" value="TreeGrafter"/>
</dbReference>
<keyword evidence="6 24" id="KW-0245">EGF-like domain</keyword>
<dbReference type="InterPro" id="IPR007110">
    <property type="entry name" value="Ig-like_dom"/>
</dbReference>
<dbReference type="SUPFAM" id="SSF81383">
    <property type="entry name" value="F-box domain"/>
    <property type="match status" value="1"/>
</dbReference>
<keyword evidence="13" id="KW-0106">Calcium</keyword>
<dbReference type="PANTHER" id="PTHR10075">
    <property type="entry name" value="BASIGIN RELATED"/>
    <property type="match status" value="1"/>
</dbReference>
<dbReference type="Pfam" id="PF00400">
    <property type="entry name" value="WD40"/>
    <property type="match status" value="2"/>
</dbReference>
<evidence type="ECO:0000256" key="14">
    <source>
        <dbReference type="ARBA" id="ARBA00022989"/>
    </source>
</evidence>
<dbReference type="InterPro" id="IPR001810">
    <property type="entry name" value="F-box_dom"/>
</dbReference>
<dbReference type="GO" id="GO:0070593">
    <property type="term" value="P:dendrite self-avoidance"/>
    <property type="evidence" value="ECO:0007669"/>
    <property type="project" value="TreeGrafter"/>
</dbReference>
<feature type="domain" description="Ig-like" evidence="28">
    <location>
        <begin position="830"/>
        <end position="918"/>
    </location>
</feature>
<dbReference type="Gene3D" id="2.40.155.10">
    <property type="entry name" value="Green fluorescent protein"/>
    <property type="match status" value="1"/>
</dbReference>
<feature type="repeat" description="WD" evidence="25">
    <location>
        <begin position="3586"/>
        <end position="3625"/>
    </location>
</feature>
<dbReference type="InterPro" id="IPR009017">
    <property type="entry name" value="GFP"/>
</dbReference>
<feature type="domain" description="Ig-like" evidence="28">
    <location>
        <begin position="1551"/>
        <end position="1640"/>
    </location>
</feature>
<comment type="caution">
    <text evidence="30">The sequence shown here is derived from an EMBL/GenBank/DDBJ whole genome shotgun (WGS) entry which is preliminary data.</text>
</comment>
<dbReference type="Pfam" id="PF07474">
    <property type="entry name" value="G2F"/>
    <property type="match status" value="1"/>
</dbReference>
<keyword evidence="8" id="KW-0254">Endocytosis</keyword>
<reference evidence="30" key="1">
    <citation type="journal article" date="2023" name="Science">
        <title>Genome structures resolve the early diversification of teleost fishes.</title>
        <authorList>
            <person name="Parey E."/>
            <person name="Louis A."/>
            <person name="Montfort J."/>
            <person name="Bouchez O."/>
            <person name="Roques C."/>
            <person name="Iampietro C."/>
            <person name="Lluch J."/>
            <person name="Castinel A."/>
            <person name="Donnadieu C."/>
            <person name="Desvignes T."/>
            <person name="Floi Bucao C."/>
            <person name="Jouanno E."/>
            <person name="Wen M."/>
            <person name="Mejri S."/>
            <person name="Dirks R."/>
            <person name="Jansen H."/>
            <person name="Henkel C."/>
            <person name="Chen W.J."/>
            <person name="Zahm M."/>
            <person name="Cabau C."/>
            <person name="Klopp C."/>
            <person name="Thompson A.W."/>
            <person name="Robinson-Rechavi M."/>
            <person name="Braasch I."/>
            <person name="Lecointre G."/>
            <person name="Bobe J."/>
            <person name="Postlethwait J.H."/>
            <person name="Berthelot C."/>
            <person name="Roest Crollius H."/>
            <person name="Guiguen Y."/>
        </authorList>
    </citation>
    <scope>NUCLEOTIDE SEQUENCE</scope>
    <source>
        <strain evidence="30">Concon-B</strain>
    </source>
</reference>
<dbReference type="Gene3D" id="1.20.1280.50">
    <property type="match status" value="1"/>
</dbReference>
<evidence type="ECO:0000256" key="22">
    <source>
        <dbReference type="ARBA" id="ARBA00072485"/>
    </source>
</evidence>
<dbReference type="Pfam" id="PF07679">
    <property type="entry name" value="I-set"/>
    <property type="match status" value="17"/>
</dbReference>
<dbReference type="CDD" id="cd00200">
    <property type="entry name" value="WD40"/>
    <property type="match status" value="1"/>
</dbReference>
<evidence type="ECO:0000259" key="26">
    <source>
        <dbReference type="PROSITE" id="PS50026"/>
    </source>
</evidence>
<dbReference type="FunFam" id="2.60.40.10:FF:001348">
    <property type="entry name" value="Hemicentin 2"/>
    <property type="match status" value="1"/>
</dbReference>